<keyword evidence="5" id="KW-0564">Palmitate</keyword>
<proteinExistence type="inferred from homology"/>
<comment type="subcellular location">
    <subcellularLocation>
        <location evidence="1">Cell membrane</location>
        <topology evidence="1">Lipid-anchor</topology>
    </subcellularLocation>
</comment>
<evidence type="ECO:0000256" key="6">
    <source>
        <dbReference type="ARBA" id="ARBA00023288"/>
    </source>
</evidence>
<keyword evidence="7" id="KW-0175">Coiled coil</keyword>
<feature type="signal peptide" evidence="8">
    <location>
        <begin position="1"/>
        <end position="32"/>
    </location>
</feature>
<sequence>MFTSLRSKWKSAAALLACATALGAMLSGCGTAKTPAPTNDTAQKQPAAAAVSELTINHAMGSSKVPAEPKRIVVLTNEGTEALLALGFKPVGAVKSWSGNPWYDHLKKDLESVEVVGDENQPNLEAIAKLKPDLILGNKLRQEKVYTQLAAIAPTVFSERLQSDWQKNFRVYAEAVNKKAEGEQLLQQYDKRIADMKAKAGEKLNTKVSLVRFIPGKARLYMKDTFAGLALSKIGFQRPAVQDKNEFAAEINKERLPDMDGDILFYYVWDNDKKEASAVEKDWTSDPLWKNLNVVKNNKVIKVNDDIWNSSGGIIAANKLLDEVEQYLLK</sequence>
<dbReference type="CDD" id="cd01146">
    <property type="entry name" value="FhuD"/>
    <property type="match status" value="1"/>
</dbReference>
<keyword evidence="6" id="KW-0449">Lipoprotein</keyword>
<dbReference type="PANTHER" id="PTHR30532">
    <property type="entry name" value="IRON III DICITRATE-BINDING PERIPLASMIC PROTEIN"/>
    <property type="match status" value="1"/>
</dbReference>
<dbReference type="EMBL" id="FMTT01000042">
    <property type="protein sequence ID" value="SCW76192.1"/>
    <property type="molecule type" value="Genomic_DNA"/>
</dbReference>
<evidence type="ECO:0000256" key="1">
    <source>
        <dbReference type="ARBA" id="ARBA00004193"/>
    </source>
</evidence>
<evidence type="ECO:0000256" key="4">
    <source>
        <dbReference type="ARBA" id="ARBA00022729"/>
    </source>
</evidence>
<name>A0A1G4T402_9BACL</name>
<evidence type="ECO:0000256" key="3">
    <source>
        <dbReference type="ARBA" id="ARBA00022448"/>
    </source>
</evidence>
<dbReference type="PROSITE" id="PS50983">
    <property type="entry name" value="FE_B12_PBP"/>
    <property type="match status" value="1"/>
</dbReference>
<dbReference type="GO" id="GO:0030288">
    <property type="term" value="C:outer membrane-bounded periplasmic space"/>
    <property type="evidence" value="ECO:0007669"/>
    <property type="project" value="TreeGrafter"/>
</dbReference>
<evidence type="ECO:0000256" key="5">
    <source>
        <dbReference type="ARBA" id="ARBA00023139"/>
    </source>
</evidence>
<accession>A0A1G4T402</accession>
<evidence type="ECO:0000313" key="11">
    <source>
        <dbReference type="Proteomes" id="UP000198601"/>
    </source>
</evidence>
<reference evidence="11" key="1">
    <citation type="submission" date="2016-10" db="EMBL/GenBank/DDBJ databases">
        <authorList>
            <person name="Varghese N."/>
            <person name="Submissions S."/>
        </authorList>
    </citation>
    <scope>NUCLEOTIDE SEQUENCE [LARGE SCALE GENOMIC DNA]</scope>
    <source>
        <strain evidence="11">CGMCC 1.8946</strain>
    </source>
</reference>
<dbReference type="STRING" id="624147.SAMN04487970_104226"/>
<dbReference type="PANTHER" id="PTHR30532:SF21">
    <property type="entry name" value="SIDEROPHORE-BINDING LIPOPROTEIN YFIY-RELATED"/>
    <property type="match status" value="1"/>
</dbReference>
<evidence type="ECO:0000256" key="8">
    <source>
        <dbReference type="SAM" id="SignalP"/>
    </source>
</evidence>
<dbReference type="SUPFAM" id="SSF53807">
    <property type="entry name" value="Helical backbone' metal receptor"/>
    <property type="match status" value="1"/>
</dbReference>
<keyword evidence="4 8" id="KW-0732">Signal</keyword>
<dbReference type="InterPro" id="IPR051313">
    <property type="entry name" value="Bact_iron-sidero_bind"/>
</dbReference>
<organism evidence="10 11">
    <name type="scientific">Paenibacillus tianmuensis</name>
    <dbReference type="NCBI Taxonomy" id="624147"/>
    <lineage>
        <taxon>Bacteria</taxon>
        <taxon>Bacillati</taxon>
        <taxon>Bacillota</taxon>
        <taxon>Bacilli</taxon>
        <taxon>Bacillales</taxon>
        <taxon>Paenibacillaceae</taxon>
        <taxon>Paenibacillus</taxon>
    </lineage>
</organism>
<comment type="similarity">
    <text evidence="2">Belongs to the bacterial solute-binding protein 8 family.</text>
</comment>
<dbReference type="InterPro" id="IPR002491">
    <property type="entry name" value="ABC_transptr_periplasmic_BD"/>
</dbReference>
<dbReference type="Pfam" id="PF01497">
    <property type="entry name" value="Peripla_BP_2"/>
    <property type="match status" value="1"/>
</dbReference>
<keyword evidence="11" id="KW-1185">Reference proteome</keyword>
<evidence type="ECO:0000313" key="10">
    <source>
        <dbReference type="EMBL" id="SCW76192.1"/>
    </source>
</evidence>
<feature type="domain" description="Fe/B12 periplasmic-binding" evidence="9">
    <location>
        <begin position="71"/>
        <end position="330"/>
    </location>
</feature>
<feature type="chain" id="PRO_5011568215" evidence="8">
    <location>
        <begin position="33"/>
        <end position="330"/>
    </location>
</feature>
<feature type="coiled-coil region" evidence="7">
    <location>
        <begin position="172"/>
        <end position="199"/>
    </location>
</feature>
<dbReference type="RefSeq" id="WP_245719769.1">
    <property type="nucleotide sequence ID" value="NZ_FMTT01000042.1"/>
</dbReference>
<dbReference type="FunFam" id="3.40.50.1980:FF:000003">
    <property type="entry name" value="Iron ABC transporter substrate-binding protein"/>
    <property type="match status" value="1"/>
</dbReference>
<evidence type="ECO:0000259" key="9">
    <source>
        <dbReference type="PROSITE" id="PS50983"/>
    </source>
</evidence>
<keyword evidence="3" id="KW-0813">Transport</keyword>
<dbReference type="GO" id="GO:0005886">
    <property type="term" value="C:plasma membrane"/>
    <property type="evidence" value="ECO:0007669"/>
    <property type="project" value="UniProtKB-SubCell"/>
</dbReference>
<dbReference type="Proteomes" id="UP000198601">
    <property type="component" value="Unassembled WGS sequence"/>
</dbReference>
<dbReference type="AlphaFoldDB" id="A0A1G4T402"/>
<evidence type="ECO:0000256" key="7">
    <source>
        <dbReference type="SAM" id="Coils"/>
    </source>
</evidence>
<dbReference type="PROSITE" id="PS51257">
    <property type="entry name" value="PROKAR_LIPOPROTEIN"/>
    <property type="match status" value="1"/>
</dbReference>
<dbReference type="GO" id="GO:1901678">
    <property type="term" value="P:iron coordination entity transport"/>
    <property type="evidence" value="ECO:0007669"/>
    <property type="project" value="UniProtKB-ARBA"/>
</dbReference>
<protein>
    <submittedName>
        <fullName evidence="10">Iron complex transport system substrate-binding protein</fullName>
    </submittedName>
</protein>
<dbReference type="Gene3D" id="3.40.50.1980">
    <property type="entry name" value="Nitrogenase molybdenum iron protein domain"/>
    <property type="match status" value="2"/>
</dbReference>
<evidence type="ECO:0000256" key="2">
    <source>
        <dbReference type="ARBA" id="ARBA00008814"/>
    </source>
</evidence>
<gene>
    <name evidence="10" type="ORF">SAMN04487970_104226</name>
</gene>